<dbReference type="AlphaFoldDB" id="A0A9P6CW67"/>
<evidence type="ECO:0000313" key="1">
    <source>
        <dbReference type="EMBL" id="KAF9474924.1"/>
    </source>
</evidence>
<dbReference type="Proteomes" id="UP000807469">
    <property type="component" value="Unassembled WGS sequence"/>
</dbReference>
<dbReference type="EMBL" id="MU155355">
    <property type="protein sequence ID" value="KAF9474924.1"/>
    <property type="molecule type" value="Genomic_DNA"/>
</dbReference>
<protein>
    <submittedName>
        <fullName evidence="1">Uncharacterized protein</fullName>
    </submittedName>
</protein>
<reference evidence="1" key="1">
    <citation type="submission" date="2020-11" db="EMBL/GenBank/DDBJ databases">
        <authorList>
            <consortium name="DOE Joint Genome Institute"/>
            <person name="Ahrendt S."/>
            <person name="Riley R."/>
            <person name="Andreopoulos W."/>
            <person name="Labutti K."/>
            <person name="Pangilinan J."/>
            <person name="Ruiz-Duenas F.J."/>
            <person name="Barrasa J.M."/>
            <person name="Sanchez-Garcia M."/>
            <person name="Camarero S."/>
            <person name="Miyauchi S."/>
            <person name="Serrano A."/>
            <person name="Linde D."/>
            <person name="Babiker R."/>
            <person name="Drula E."/>
            <person name="Ayuso-Fernandez I."/>
            <person name="Pacheco R."/>
            <person name="Padilla G."/>
            <person name="Ferreira P."/>
            <person name="Barriuso J."/>
            <person name="Kellner H."/>
            <person name="Castanera R."/>
            <person name="Alfaro M."/>
            <person name="Ramirez L."/>
            <person name="Pisabarro A.G."/>
            <person name="Kuo A."/>
            <person name="Tritt A."/>
            <person name="Lipzen A."/>
            <person name="He G."/>
            <person name="Yan M."/>
            <person name="Ng V."/>
            <person name="Cullen D."/>
            <person name="Martin F."/>
            <person name="Rosso M.-N."/>
            <person name="Henrissat B."/>
            <person name="Hibbett D."/>
            <person name="Martinez A.T."/>
            <person name="Grigoriev I.V."/>
        </authorList>
    </citation>
    <scope>NUCLEOTIDE SEQUENCE</scope>
    <source>
        <strain evidence="1">CIRM-BRFM 674</strain>
    </source>
</reference>
<keyword evidence="2" id="KW-1185">Reference proteome</keyword>
<gene>
    <name evidence="1" type="ORF">BDN70DRAFT_958797</name>
</gene>
<proteinExistence type="predicted"/>
<sequence length="400" mass="46262">MSFRSPSDELLAQVFQEALVICTNSDKFDIPKTKRSYNASLERLTQKWQEATRRTKQVWASTMNLDIDDFERVLELAQFTSGVRESDASSRFFLDKWQAAARRQGDWASFEIDLLAGSRKSALSEILTRATPNIESLKITDDCTDGEVDYAPFILPSNLFCGYTPFLEYVALLNVYFPPNFNFASFSALKTLSVYQELQGDESTESYVGKWLGILQQTPLLEYLTIRWDTWCNEGEPPSFAQDHINMPYPCLRNLKELRLHSMSDNANIPINICWHLIVPDDCEITMTLSLAEDLVDPDFVTLHNIISLHQDKILGAIMNPKVVTWGEDNDCGFKLRPTDWWQDVRGFLDISFLHFYDNVRSLESNNEYRKSHTQNPFNHDKMYKLLQEILWPVCFENIP</sequence>
<comment type="caution">
    <text evidence="1">The sequence shown here is derived from an EMBL/GenBank/DDBJ whole genome shotgun (WGS) entry which is preliminary data.</text>
</comment>
<name>A0A9P6CW67_9AGAR</name>
<evidence type="ECO:0000313" key="2">
    <source>
        <dbReference type="Proteomes" id="UP000807469"/>
    </source>
</evidence>
<accession>A0A9P6CW67</accession>
<organism evidence="1 2">
    <name type="scientific">Pholiota conissans</name>
    <dbReference type="NCBI Taxonomy" id="109636"/>
    <lineage>
        <taxon>Eukaryota</taxon>
        <taxon>Fungi</taxon>
        <taxon>Dikarya</taxon>
        <taxon>Basidiomycota</taxon>
        <taxon>Agaricomycotina</taxon>
        <taxon>Agaricomycetes</taxon>
        <taxon>Agaricomycetidae</taxon>
        <taxon>Agaricales</taxon>
        <taxon>Agaricineae</taxon>
        <taxon>Strophariaceae</taxon>
        <taxon>Pholiota</taxon>
    </lineage>
</organism>